<accession>A0A6P8B5F6</accession>
<reference evidence="3" key="3">
    <citation type="submission" date="2025-08" db="UniProtKB">
        <authorList>
            <consortium name="RefSeq"/>
        </authorList>
    </citation>
    <scope>IDENTIFICATION</scope>
    <source>
        <strain evidence="3">NI907</strain>
    </source>
</reference>
<gene>
    <name evidence="3" type="ORF">PgNI_05507</name>
</gene>
<evidence type="ECO:0000256" key="1">
    <source>
        <dbReference type="SAM" id="MobiDB-lite"/>
    </source>
</evidence>
<dbReference type="GeneID" id="41960447"/>
<dbReference type="Proteomes" id="UP000515153">
    <property type="component" value="Chromosome I"/>
</dbReference>
<feature type="compositionally biased region" description="Basic and acidic residues" evidence="1">
    <location>
        <begin position="8"/>
        <end position="17"/>
    </location>
</feature>
<dbReference type="AlphaFoldDB" id="A0A6P8B5F6"/>
<reference evidence="3" key="2">
    <citation type="submission" date="2019-10" db="EMBL/GenBank/DDBJ databases">
        <authorList>
            <consortium name="NCBI Genome Project"/>
        </authorList>
    </citation>
    <scope>NUCLEOTIDE SEQUENCE</scope>
    <source>
        <strain evidence="3">NI907</strain>
    </source>
</reference>
<reference evidence="2 3" key="1">
    <citation type="journal article" date="2019" name="Mol. Biol. Evol.">
        <title>Blast fungal genomes show frequent chromosomal changes, gene gains and losses, and effector gene turnover.</title>
        <authorList>
            <person name="Gomez Luciano L.B."/>
            <person name="Jason Tsai I."/>
            <person name="Chuma I."/>
            <person name="Tosa Y."/>
            <person name="Chen Y.H."/>
            <person name="Li J.Y."/>
            <person name="Li M.Y."/>
            <person name="Jade Lu M.Y."/>
            <person name="Nakayashiki H."/>
            <person name="Li W.H."/>
        </authorList>
    </citation>
    <scope>NUCLEOTIDE SEQUENCE [LARGE SCALE GENOMIC DNA]</scope>
    <source>
        <strain evidence="2 3">NI907</strain>
    </source>
</reference>
<dbReference type="KEGG" id="pgri:PgNI_05507"/>
<proteinExistence type="predicted"/>
<evidence type="ECO:0000313" key="3">
    <source>
        <dbReference type="RefSeq" id="XP_030982380.1"/>
    </source>
</evidence>
<keyword evidence="2" id="KW-1185">Reference proteome</keyword>
<dbReference type="RefSeq" id="XP_030982380.1">
    <property type="nucleotide sequence ID" value="XM_031125538.1"/>
</dbReference>
<protein>
    <submittedName>
        <fullName evidence="3">Uncharacterized protein</fullName>
    </submittedName>
</protein>
<name>A0A6P8B5F6_PYRGI</name>
<evidence type="ECO:0000313" key="2">
    <source>
        <dbReference type="Proteomes" id="UP000515153"/>
    </source>
</evidence>
<feature type="region of interest" description="Disordered" evidence="1">
    <location>
        <begin position="1"/>
        <end position="21"/>
    </location>
</feature>
<organism evidence="2 3">
    <name type="scientific">Pyricularia grisea</name>
    <name type="common">Crabgrass-specific blast fungus</name>
    <name type="synonym">Magnaporthe grisea</name>
    <dbReference type="NCBI Taxonomy" id="148305"/>
    <lineage>
        <taxon>Eukaryota</taxon>
        <taxon>Fungi</taxon>
        <taxon>Dikarya</taxon>
        <taxon>Ascomycota</taxon>
        <taxon>Pezizomycotina</taxon>
        <taxon>Sordariomycetes</taxon>
        <taxon>Sordariomycetidae</taxon>
        <taxon>Magnaporthales</taxon>
        <taxon>Pyriculariaceae</taxon>
        <taxon>Pyricularia</taxon>
    </lineage>
</organism>
<sequence length="187" mass="20833">MQPRRRHTSVEAVHDGGRTPGAALATAGAQSGYTKIKEVAKDKSLCFLGLANTHRLRVENYIEVAKDKIPSAASPAEFIRSGPPPASEDPRLTTVTGYHRASYFCRSELSSVAWVVMQPRGRYTSVKTGFTMGDRNNCNTHQDGRLAWFCFHLGILARVSRNRLYHPQKYHYQVHQNRASCYGPLGA</sequence>